<evidence type="ECO:0000313" key="8">
    <source>
        <dbReference type="EMBL" id="MBM7417170.1"/>
    </source>
</evidence>
<evidence type="ECO:0000259" key="6">
    <source>
        <dbReference type="Pfam" id="PF13193"/>
    </source>
</evidence>
<feature type="domain" description="AMP-dependent synthetase/ligase" evidence="5">
    <location>
        <begin position="86"/>
        <end position="460"/>
    </location>
</feature>
<dbReference type="InterPro" id="IPR020845">
    <property type="entry name" value="AMP-binding_CS"/>
</dbReference>
<evidence type="ECO:0000256" key="1">
    <source>
        <dbReference type="ARBA" id="ARBA00006432"/>
    </source>
</evidence>
<evidence type="ECO:0000256" key="4">
    <source>
        <dbReference type="ARBA" id="ARBA00022840"/>
    </source>
</evidence>
<dbReference type="Gene3D" id="3.30.300.30">
    <property type="match status" value="1"/>
</dbReference>
<dbReference type="Gene3D" id="3.40.50.12780">
    <property type="entry name" value="N-terminal domain of ligase-like"/>
    <property type="match status" value="1"/>
</dbReference>
<protein>
    <submittedName>
        <fullName evidence="8">Acetoacetyl-CoA synthase</fullName>
    </submittedName>
</protein>
<proteinExistence type="inferred from homology"/>
<dbReference type="Proteomes" id="UP000703038">
    <property type="component" value="Unassembled WGS sequence"/>
</dbReference>
<dbReference type="Pfam" id="PF00501">
    <property type="entry name" value="AMP-binding"/>
    <property type="match status" value="1"/>
</dbReference>
<evidence type="ECO:0000259" key="7">
    <source>
        <dbReference type="Pfam" id="PF16177"/>
    </source>
</evidence>
<evidence type="ECO:0000313" key="9">
    <source>
        <dbReference type="Proteomes" id="UP000703038"/>
    </source>
</evidence>
<comment type="similarity">
    <text evidence="1">Belongs to the ATP-dependent AMP-binding enzyme family.</text>
</comment>
<keyword evidence="2" id="KW-0436">Ligase</keyword>
<feature type="domain" description="Acetyl-coenzyme A synthetase N-terminal" evidence="7">
    <location>
        <begin position="24"/>
        <end position="80"/>
    </location>
</feature>
<evidence type="ECO:0000256" key="2">
    <source>
        <dbReference type="ARBA" id="ARBA00022598"/>
    </source>
</evidence>
<dbReference type="Pfam" id="PF13193">
    <property type="entry name" value="AMP-binding_C"/>
    <property type="match status" value="1"/>
</dbReference>
<name>A0ABS2KZX1_9NOCA</name>
<organism evidence="8 9">
    <name type="scientific">Rhodococcoides corynebacterioides</name>
    <dbReference type="NCBI Taxonomy" id="53972"/>
    <lineage>
        <taxon>Bacteria</taxon>
        <taxon>Bacillati</taxon>
        <taxon>Actinomycetota</taxon>
        <taxon>Actinomycetes</taxon>
        <taxon>Mycobacteriales</taxon>
        <taxon>Nocardiaceae</taxon>
        <taxon>Rhodococcoides</taxon>
    </lineage>
</organism>
<dbReference type="InterPro" id="IPR045851">
    <property type="entry name" value="AMP-bd_C_sf"/>
</dbReference>
<dbReference type="SUPFAM" id="SSF56801">
    <property type="entry name" value="Acetyl-CoA synthetase-like"/>
    <property type="match status" value="1"/>
</dbReference>
<dbReference type="EMBL" id="JAFBBK010000001">
    <property type="protein sequence ID" value="MBM7417170.1"/>
    <property type="molecule type" value="Genomic_DNA"/>
</dbReference>
<evidence type="ECO:0000259" key="5">
    <source>
        <dbReference type="Pfam" id="PF00501"/>
    </source>
</evidence>
<sequence>MNPRPLARFSDSVAATTSRSCPDYSALHRWSVDEPEQFWTSVATFFDVPLTRHASVLSPSEDPRVFSGRQWFRGARVNYVDRVLAWCDRSPESVAIIDDTEPGGLGTRTSSYAELAEQISSIATALHSLGVRSGDRVAGYVPNTTEAAVAFLATAALGAVWTSCGQDYSAAAAVDRLGQLEPAVLVTADGYRFAGVDRDRRDQVAVLHAAIPSLRTVIAFSRLGTDVPGAVRWADLLDEGRGGPRVVPEPVPFDHPLWVLFSSGTTGRPKGIVHGHGGVLLEHLKSAALQSDMTEDDVFLWYTSPSWMMWNYLLAGLLVGSTVVCYDGSPGHPDAGALWELAARHRVTVLGTSPGYLLHCESVGVEPARAHDLSALRILGVTGSVLPAAAHGWVAEHVGRSVHLAPVSGGTDVVSGFVGAPTGVPVVPGEIPAVNLGVALEAWSDDRSPLVDEPGEMVIVAPMPSMPVGFWKDPSGDRYADAYFSTFPGAWRHGDSITVTSRGSVVIHGRSDATLNRNGVRMGSADIYGVVERLPGIEESLVVGLERPDGSYWMPLFVVTSDDVELDDDLRERISAALRREASPRHVPDDIIEIRAVPHTRTGKKLEIPVKKILSGADPSAVADPESVDDPDALRWFAALAPGS</sequence>
<dbReference type="Pfam" id="PF16177">
    <property type="entry name" value="ACAS_N"/>
    <property type="match status" value="1"/>
</dbReference>
<keyword evidence="3" id="KW-0547">Nucleotide-binding</keyword>
<accession>A0ABS2KZX1</accession>
<evidence type="ECO:0000256" key="3">
    <source>
        <dbReference type="ARBA" id="ARBA00022741"/>
    </source>
</evidence>
<dbReference type="InterPro" id="IPR032387">
    <property type="entry name" value="ACAS_N"/>
</dbReference>
<dbReference type="RefSeq" id="WP_204869813.1">
    <property type="nucleotide sequence ID" value="NZ_JAFBBK010000001.1"/>
</dbReference>
<dbReference type="InterPro" id="IPR000873">
    <property type="entry name" value="AMP-dep_synth/lig_dom"/>
</dbReference>
<dbReference type="NCBIfam" id="NF002937">
    <property type="entry name" value="PRK03584.1"/>
    <property type="match status" value="1"/>
</dbReference>
<dbReference type="NCBIfam" id="TIGR01217">
    <property type="entry name" value="ac_ac_CoA_syn"/>
    <property type="match status" value="1"/>
</dbReference>
<dbReference type="PANTHER" id="PTHR42921">
    <property type="entry name" value="ACETOACETYL-COA SYNTHETASE"/>
    <property type="match status" value="1"/>
</dbReference>
<dbReference type="PROSITE" id="PS00455">
    <property type="entry name" value="AMP_BINDING"/>
    <property type="match status" value="1"/>
</dbReference>
<dbReference type="InterPro" id="IPR042099">
    <property type="entry name" value="ANL_N_sf"/>
</dbReference>
<keyword evidence="9" id="KW-1185">Reference proteome</keyword>
<comment type="caution">
    <text evidence="8">The sequence shown here is derived from an EMBL/GenBank/DDBJ whole genome shotgun (WGS) entry which is preliminary data.</text>
</comment>
<feature type="domain" description="AMP-binding enzyme C-terminal" evidence="6">
    <location>
        <begin position="531"/>
        <end position="604"/>
    </location>
</feature>
<reference evidence="8 9" key="1">
    <citation type="submission" date="2021-01" db="EMBL/GenBank/DDBJ databases">
        <title>Genomics of switchgrass bacterial isolates.</title>
        <authorList>
            <person name="Shade A."/>
        </authorList>
    </citation>
    <scope>NUCLEOTIDE SEQUENCE [LARGE SCALE GENOMIC DNA]</scope>
    <source>
        <strain evidence="8 9">PvP111</strain>
    </source>
</reference>
<keyword evidence="4" id="KW-0067">ATP-binding</keyword>
<dbReference type="InterPro" id="IPR005914">
    <property type="entry name" value="Acac_CoA_synth"/>
</dbReference>
<gene>
    <name evidence="8" type="ORF">JOE42_003903</name>
</gene>
<dbReference type="InterPro" id="IPR025110">
    <property type="entry name" value="AMP-bd_C"/>
</dbReference>
<dbReference type="PANTHER" id="PTHR42921:SF1">
    <property type="entry name" value="ACETOACETYL-COA SYNTHETASE"/>
    <property type="match status" value="1"/>
</dbReference>